<dbReference type="VEuPathDB" id="MicrosporidiaDB:ECANGB1_2701"/>
<name>A0A1Y1S8A4_9MICR</name>
<feature type="region of interest" description="Disordered" evidence="6">
    <location>
        <begin position="161"/>
        <end position="189"/>
    </location>
</feature>
<dbReference type="GO" id="GO:0006508">
    <property type="term" value="P:proteolysis"/>
    <property type="evidence" value="ECO:0007669"/>
    <property type="project" value="UniProtKB-KW"/>
</dbReference>
<dbReference type="Gene3D" id="3.40.50.200">
    <property type="entry name" value="Peptidase S8/S53 domain"/>
    <property type="match status" value="1"/>
</dbReference>
<keyword evidence="2" id="KW-0645">Protease</keyword>
<dbReference type="PROSITE" id="PS00136">
    <property type="entry name" value="SUBTILASE_ASP"/>
    <property type="match status" value="1"/>
</dbReference>
<comment type="caution">
    <text evidence="5">Lacks conserved residue(s) required for the propagation of feature annotation.</text>
</comment>
<dbReference type="PANTHER" id="PTHR43806:SF11">
    <property type="entry name" value="CEREVISIN-RELATED"/>
    <property type="match status" value="1"/>
</dbReference>
<dbReference type="Pfam" id="PF00082">
    <property type="entry name" value="Peptidase_S8"/>
    <property type="match status" value="1"/>
</dbReference>
<dbReference type="PROSITE" id="PS51892">
    <property type="entry name" value="SUBTILASE"/>
    <property type="match status" value="1"/>
</dbReference>
<feature type="compositionally biased region" description="Low complexity" evidence="6">
    <location>
        <begin position="178"/>
        <end position="189"/>
    </location>
</feature>
<evidence type="ECO:0000256" key="2">
    <source>
        <dbReference type="ARBA" id="ARBA00022670"/>
    </source>
</evidence>
<dbReference type="Proteomes" id="UP000192639">
    <property type="component" value="Unassembled WGS sequence"/>
</dbReference>
<dbReference type="InterPro" id="IPR000209">
    <property type="entry name" value="Peptidase_S8/S53_dom"/>
</dbReference>
<evidence type="ECO:0000256" key="6">
    <source>
        <dbReference type="SAM" id="MobiDB-lite"/>
    </source>
</evidence>
<dbReference type="GO" id="GO:0004252">
    <property type="term" value="F:serine-type endopeptidase activity"/>
    <property type="evidence" value="ECO:0007669"/>
    <property type="project" value="InterPro"/>
</dbReference>
<keyword evidence="9" id="KW-1185">Reference proteome</keyword>
<evidence type="ECO:0000313" key="8">
    <source>
        <dbReference type="EMBL" id="ORD94267.1"/>
    </source>
</evidence>
<organism evidence="8 9">
    <name type="scientific">Enterospora canceri</name>
    <dbReference type="NCBI Taxonomy" id="1081671"/>
    <lineage>
        <taxon>Eukaryota</taxon>
        <taxon>Fungi</taxon>
        <taxon>Fungi incertae sedis</taxon>
        <taxon>Microsporidia</taxon>
        <taxon>Enterocytozoonidae</taxon>
        <taxon>Enterospora</taxon>
    </lineage>
</organism>
<sequence>MLLLLLSSTLLASNTYILLVRNGTDISRDLTSADRLLDAVEIGTNEMLYNVSLSPESLSRLRSRNEIEIEEDAVISVQKSRTIQPNLTKFSPPKFSPVFTGQFLVRLNSPWSLGFLTNSSSFEYFSNIGRGVAVFVLDTGIDTTHPEFRNSGRVVENCADFTNKNSRKNQKRKRSKSRTNGNNDDNGHGTHIAGIIGGVESGVAKHADLLGVKILDSSGRGRMYSMYRGIHYAVNRARRSGLTRVVVNLSIAGAKNAQINKLINRMSNKKNVVFVTATSARAAAPTRLARRDAPSP</sequence>
<dbReference type="InterPro" id="IPR036852">
    <property type="entry name" value="Peptidase_S8/S53_dom_sf"/>
</dbReference>
<dbReference type="PROSITE" id="PS00137">
    <property type="entry name" value="SUBTILASE_HIS"/>
    <property type="match status" value="1"/>
</dbReference>
<feature type="domain" description="Peptidase S8/S53" evidence="7">
    <location>
        <begin position="129"/>
        <end position="278"/>
    </location>
</feature>
<evidence type="ECO:0000256" key="5">
    <source>
        <dbReference type="PROSITE-ProRule" id="PRU01240"/>
    </source>
</evidence>
<evidence type="ECO:0000256" key="4">
    <source>
        <dbReference type="ARBA" id="ARBA00022825"/>
    </source>
</evidence>
<evidence type="ECO:0000256" key="3">
    <source>
        <dbReference type="ARBA" id="ARBA00022801"/>
    </source>
</evidence>
<dbReference type="InterPro" id="IPR023827">
    <property type="entry name" value="Peptidase_S8_Asp-AS"/>
</dbReference>
<proteinExistence type="inferred from homology"/>
<reference evidence="8 9" key="1">
    <citation type="journal article" date="2017" name="Environ. Microbiol.">
        <title>Decay of the glycolytic pathway and adaptation to intranuclear parasitism within Enterocytozoonidae microsporidia.</title>
        <authorList>
            <person name="Wiredu Boakye D."/>
            <person name="Jaroenlak P."/>
            <person name="Prachumwat A."/>
            <person name="Williams T.A."/>
            <person name="Bateman K.S."/>
            <person name="Itsathitphaisarn O."/>
            <person name="Sritunyalucksana K."/>
            <person name="Paszkiewicz K.H."/>
            <person name="Moore K.A."/>
            <person name="Stentiford G.D."/>
            <person name="Williams B.A."/>
        </authorList>
    </citation>
    <scope>NUCLEOTIDE SEQUENCE [LARGE SCALE GENOMIC DNA]</scope>
    <source>
        <strain evidence="8 9">GB1</strain>
    </source>
</reference>
<accession>A0A1Y1S8A4</accession>
<comment type="similarity">
    <text evidence="1 5">Belongs to the peptidase S8 family.</text>
</comment>
<evidence type="ECO:0000313" key="9">
    <source>
        <dbReference type="Proteomes" id="UP000192639"/>
    </source>
</evidence>
<dbReference type="OrthoDB" id="206201at2759"/>
<dbReference type="EMBL" id="LWDP01000027">
    <property type="protein sequence ID" value="ORD94267.1"/>
    <property type="molecule type" value="Genomic_DNA"/>
</dbReference>
<evidence type="ECO:0000259" key="7">
    <source>
        <dbReference type="Pfam" id="PF00082"/>
    </source>
</evidence>
<keyword evidence="4" id="KW-0720">Serine protease</keyword>
<protein>
    <recommendedName>
        <fullName evidence="7">Peptidase S8/S53 domain-containing protein</fullName>
    </recommendedName>
</protein>
<evidence type="ECO:0000256" key="1">
    <source>
        <dbReference type="ARBA" id="ARBA00011073"/>
    </source>
</evidence>
<dbReference type="GO" id="GO:0005615">
    <property type="term" value="C:extracellular space"/>
    <property type="evidence" value="ECO:0007669"/>
    <property type="project" value="TreeGrafter"/>
</dbReference>
<dbReference type="PANTHER" id="PTHR43806">
    <property type="entry name" value="PEPTIDASE S8"/>
    <property type="match status" value="1"/>
</dbReference>
<dbReference type="InterPro" id="IPR015500">
    <property type="entry name" value="Peptidase_S8_subtilisin-rel"/>
</dbReference>
<dbReference type="InterPro" id="IPR050131">
    <property type="entry name" value="Peptidase_S8_subtilisin-like"/>
</dbReference>
<dbReference type="PRINTS" id="PR00723">
    <property type="entry name" value="SUBTILISIN"/>
</dbReference>
<comment type="caution">
    <text evidence="8">The sequence shown here is derived from an EMBL/GenBank/DDBJ whole genome shotgun (WGS) entry which is preliminary data.</text>
</comment>
<gene>
    <name evidence="8" type="ORF">ECANGB1_2701</name>
</gene>
<dbReference type="InterPro" id="IPR022398">
    <property type="entry name" value="Peptidase_S8_His-AS"/>
</dbReference>
<dbReference type="AlphaFoldDB" id="A0A1Y1S8A4"/>
<feature type="compositionally biased region" description="Basic residues" evidence="6">
    <location>
        <begin position="165"/>
        <end position="177"/>
    </location>
</feature>
<keyword evidence="3" id="KW-0378">Hydrolase</keyword>
<dbReference type="SUPFAM" id="SSF52743">
    <property type="entry name" value="Subtilisin-like"/>
    <property type="match status" value="1"/>
</dbReference>